<name>A0A8A0RSL1_9FIRM</name>
<dbReference type="EMBL" id="CP059066">
    <property type="protein sequence ID" value="QSQ10489.1"/>
    <property type="molecule type" value="Genomic_DNA"/>
</dbReference>
<dbReference type="KEGG" id="kme:H0A61_02897"/>
<dbReference type="AlphaFoldDB" id="A0A8A0RSL1"/>
<organism evidence="1 2">
    <name type="scientific">Koleobacter methoxysyntrophicus</name>
    <dbReference type="NCBI Taxonomy" id="2751313"/>
    <lineage>
        <taxon>Bacteria</taxon>
        <taxon>Bacillati</taxon>
        <taxon>Bacillota</taxon>
        <taxon>Clostridia</taxon>
        <taxon>Koleobacterales</taxon>
        <taxon>Koleobacteraceae</taxon>
        <taxon>Koleobacter</taxon>
    </lineage>
</organism>
<dbReference type="Proteomes" id="UP000662904">
    <property type="component" value="Chromosome"/>
</dbReference>
<accession>A0A8A0RSL1</accession>
<sequence length="141" mass="16151">MPTGGKALDTLLKISEFMAVSPIIHVYTIKESDLPAENIWETLKVKQYVEDAEYTSETWVVGMEVRCRHEIKLIERANIVCGVDKYGNEMFEVREIEMRTMSKLPETAPEKLFAPVICRTSIDLRGILAKIDDNFIKSLKK</sequence>
<proteinExistence type="predicted"/>
<reference evidence="1" key="1">
    <citation type="submission" date="2020-07" db="EMBL/GenBank/DDBJ databases">
        <title>Koleobacter methoxysyntrophicus gen. nov., sp. nov., a novel anaerobic bacterium isolated from deep subsurface oil field and proposal of Koleobacterales ord. nov. in the phylum Firmicutes.</title>
        <authorList>
            <person name="Sakamoto S."/>
            <person name="Tamaki H."/>
        </authorList>
    </citation>
    <scope>NUCLEOTIDE SEQUENCE</scope>
    <source>
        <strain evidence="1">NRmbB1</strain>
    </source>
</reference>
<keyword evidence="2" id="KW-1185">Reference proteome</keyword>
<evidence type="ECO:0000313" key="2">
    <source>
        <dbReference type="Proteomes" id="UP000662904"/>
    </source>
</evidence>
<protein>
    <submittedName>
        <fullName evidence="1">Uncharacterized protein</fullName>
    </submittedName>
</protein>
<evidence type="ECO:0000313" key="1">
    <source>
        <dbReference type="EMBL" id="QSQ10489.1"/>
    </source>
</evidence>
<gene>
    <name evidence="1" type="ORF">H0A61_02897</name>
</gene>